<comment type="caution">
    <text evidence="1">The sequence shown here is derived from an EMBL/GenBank/DDBJ whole genome shotgun (WGS) entry which is preliminary data.</text>
</comment>
<sequence>MTHLPSAAVVAATALSGSGTAVLTPARDEEREGSRIAVLHARTRDGELVVVASEAAVGALGLGRGGEHDAAARLEVVVEAALPDLTVPRAQVVVDGWVRLAAPHEAAGALGAVCAAGDLADLAGAWPDPRVLLLDAAAVRLHWPEGCSDVAVADLRAAAPDPVALREADVLGRVEAELGDRLVGLVRAMGHAHPAPGGRGAGVPGRDLGRVSEVRCVGADRTGLVLRCRTEEPWEGLGAGCRCAGHDGAPCPASTTATLRLLFPAPVADADAAVDALALMVLGASAGGAARCPYAPGAAPA</sequence>
<gene>
    <name evidence="1" type="ORF">HLB09_10980</name>
</gene>
<evidence type="ECO:0000313" key="2">
    <source>
        <dbReference type="Proteomes" id="UP000555552"/>
    </source>
</evidence>
<keyword evidence="2" id="KW-1185">Reference proteome</keyword>
<reference evidence="1 2" key="1">
    <citation type="submission" date="2020-05" db="EMBL/GenBank/DDBJ databases">
        <title>MicrobeNet Type strains.</title>
        <authorList>
            <person name="Nicholson A.C."/>
        </authorList>
    </citation>
    <scope>NUCLEOTIDE SEQUENCE [LARGE SCALE GENOMIC DNA]</scope>
    <source>
        <strain evidence="1 2">JCM 14547</strain>
    </source>
</reference>
<proteinExistence type="predicted"/>
<accession>A0A849BLS2</accession>
<organism evidence="1 2">
    <name type="scientific">Pseudokineococcus marinus</name>
    <dbReference type="NCBI Taxonomy" id="351215"/>
    <lineage>
        <taxon>Bacteria</taxon>
        <taxon>Bacillati</taxon>
        <taxon>Actinomycetota</taxon>
        <taxon>Actinomycetes</taxon>
        <taxon>Kineosporiales</taxon>
        <taxon>Kineosporiaceae</taxon>
        <taxon>Pseudokineococcus</taxon>
    </lineage>
</organism>
<protein>
    <recommendedName>
        <fullName evidence="3">DUF2470 domain-containing protein</fullName>
    </recommendedName>
</protein>
<dbReference type="Proteomes" id="UP000555552">
    <property type="component" value="Unassembled WGS sequence"/>
</dbReference>
<dbReference type="AlphaFoldDB" id="A0A849BLS2"/>
<evidence type="ECO:0000313" key="1">
    <source>
        <dbReference type="EMBL" id="NNH23601.1"/>
    </source>
</evidence>
<dbReference type="InterPro" id="IPR037119">
    <property type="entry name" value="Haem_oxidase_HugZ-like_sf"/>
</dbReference>
<dbReference type="EMBL" id="JABEMA010000167">
    <property type="protein sequence ID" value="NNH23601.1"/>
    <property type="molecule type" value="Genomic_DNA"/>
</dbReference>
<name>A0A849BLS2_9ACTN</name>
<dbReference type="RefSeq" id="WP_171203408.1">
    <property type="nucleotide sequence ID" value="NZ_BAAANP010000009.1"/>
</dbReference>
<evidence type="ECO:0008006" key="3">
    <source>
        <dbReference type="Google" id="ProtNLM"/>
    </source>
</evidence>
<dbReference type="Gene3D" id="3.20.180.10">
    <property type="entry name" value="PNP-oxidase-like"/>
    <property type="match status" value="1"/>
</dbReference>